<feature type="chain" id="PRO_5025642976" evidence="1">
    <location>
        <begin position="22"/>
        <end position="161"/>
    </location>
</feature>
<dbReference type="OrthoDB" id="10329774at2759"/>
<reference evidence="2" key="1">
    <citation type="journal article" date="2020" name="Stud. Mycol.">
        <title>101 Dothideomycetes genomes: a test case for predicting lifestyles and emergence of pathogens.</title>
        <authorList>
            <person name="Haridas S."/>
            <person name="Albert R."/>
            <person name="Binder M."/>
            <person name="Bloem J."/>
            <person name="Labutti K."/>
            <person name="Salamov A."/>
            <person name="Andreopoulos B."/>
            <person name="Baker S."/>
            <person name="Barry K."/>
            <person name="Bills G."/>
            <person name="Bluhm B."/>
            <person name="Cannon C."/>
            <person name="Castanera R."/>
            <person name="Culley D."/>
            <person name="Daum C."/>
            <person name="Ezra D."/>
            <person name="Gonzalez J."/>
            <person name="Henrissat B."/>
            <person name="Kuo A."/>
            <person name="Liang C."/>
            <person name="Lipzen A."/>
            <person name="Lutzoni F."/>
            <person name="Magnuson J."/>
            <person name="Mondo S."/>
            <person name="Nolan M."/>
            <person name="Ohm R."/>
            <person name="Pangilinan J."/>
            <person name="Park H.-J."/>
            <person name="Ramirez L."/>
            <person name="Alfaro M."/>
            <person name="Sun H."/>
            <person name="Tritt A."/>
            <person name="Yoshinaga Y."/>
            <person name="Zwiers L.-H."/>
            <person name="Turgeon B."/>
            <person name="Goodwin S."/>
            <person name="Spatafora J."/>
            <person name="Crous P."/>
            <person name="Grigoriev I."/>
        </authorList>
    </citation>
    <scope>NUCLEOTIDE SEQUENCE</scope>
    <source>
        <strain evidence="2">CBS 269.34</strain>
    </source>
</reference>
<evidence type="ECO:0000313" key="3">
    <source>
        <dbReference type="Proteomes" id="UP000799750"/>
    </source>
</evidence>
<accession>A0A6A6RFB2</accession>
<evidence type="ECO:0000256" key="1">
    <source>
        <dbReference type="SAM" id="SignalP"/>
    </source>
</evidence>
<proteinExistence type="predicted"/>
<dbReference type="AlphaFoldDB" id="A0A6A6RFB2"/>
<feature type="signal peptide" evidence="1">
    <location>
        <begin position="1"/>
        <end position="21"/>
    </location>
</feature>
<gene>
    <name evidence="2" type="ORF">BU16DRAFT_532785</name>
</gene>
<organism evidence="2 3">
    <name type="scientific">Lophium mytilinum</name>
    <dbReference type="NCBI Taxonomy" id="390894"/>
    <lineage>
        <taxon>Eukaryota</taxon>
        <taxon>Fungi</taxon>
        <taxon>Dikarya</taxon>
        <taxon>Ascomycota</taxon>
        <taxon>Pezizomycotina</taxon>
        <taxon>Dothideomycetes</taxon>
        <taxon>Pleosporomycetidae</taxon>
        <taxon>Mytilinidiales</taxon>
        <taxon>Mytilinidiaceae</taxon>
        <taxon>Lophium</taxon>
    </lineage>
</organism>
<keyword evidence="1" id="KW-0732">Signal</keyword>
<dbReference type="EMBL" id="MU004181">
    <property type="protein sequence ID" value="KAF2502433.1"/>
    <property type="molecule type" value="Genomic_DNA"/>
</dbReference>
<evidence type="ECO:0000313" key="2">
    <source>
        <dbReference type="EMBL" id="KAF2502433.1"/>
    </source>
</evidence>
<name>A0A6A6RFB2_9PEZI</name>
<protein>
    <submittedName>
        <fullName evidence="2">Uncharacterized protein</fullName>
    </submittedName>
</protein>
<dbReference type="Proteomes" id="UP000799750">
    <property type="component" value="Unassembled WGS sequence"/>
</dbReference>
<keyword evidence="3" id="KW-1185">Reference proteome</keyword>
<sequence>MVKFTSLIPAIALFMSTLSQGRVMPDTESLHKRDPSPDGALGVEARAAPPFEVVYFQAPLCAGANADLAAETDVQPGTCVDSVFPDPVTGNNFAAPFESYILAGGKDGQNCPLQTWSQPDCKGTLVTGSALKGQCEATVKLAPLNLVAQSFRVCCQGTAGC</sequence>